<comment type="caution">
    <text evidence="1">The sequence shown here is derived from an EMBL/GenBank/DDBJ whole genome shotgun (WGS) entry which is preliminary data.</text>
</comment>
<evidence type="ECO:0000313" key="2">
    <source>
        <dbReference type="Proteomes" id="UP001159363"/>
    </source>
</evidence>
<sequence>MRVIEVSIEQRWNERAGETGDARENPPTSGIIVAHQGEPLFNARPGYYRIFASGNRVGRRHWSAGFPGNLPYPHPFHSGAATF</sequence>
<reference evidence="1 2" key="1">
    <citation type="submission" date="2023-02" db="EMBL/GenBank/DDBJ databases">
        <title>LHISI_Scaffold_Assembly.</title>
        <authorList>
            <person name="Stuart O.P."/>
            <person name="Cleave R."/>
            <person name="Magrath M.J.L."/>
            <person name="Mikheyev A.S."/>
        </authorList>
    </citation>
    <scope>NUCLEOTIDE SEQUENCE [LARGE SCALE GENOMIC DNA]</scope>
    <source>
        <strain evidence="1">Daus_M_001</strain>
        <tissue evidence="1">Leg muscle</tissue>
    </source>
</reference>
<name>A0ABQ9HDZ2_9NEOP</name>
<proteinExistence type="predicted"/>
<organism evidence="1 2">
    <name type="scientific">Dryococelus australis</name>
    <dbReference type="NCBI Taxonomy" id="614101"/>
    <lineage>
        <taxon>Eukaryota</taxon>
        <taxon>Metazoa</taxon>
        <taxon>Ecdysozoa</taxon>
        <taxon>Arthropoda</taxon>
        <taxon>Hexapoda</taxon>
        <taxon>Insecta</taxon>
        <taxon>Pterygota</taxon>
        <taxon>Neoptera</taxon>
        <taxon>Polyneoptera</taxon>
        <taxon>Phasmatodea</taxon>
        <taxon>Verophasmatodea</taxon>
        <taxon>Anareolatae</taxon>
        <taxon>Phasmatidae</taxon>
        <taxon>Eurycanthinae</taxon>
        <taxon>Dryococelus</taxon>
    </lineage>
</organism>
<gene>
    <name evidence="1" type="ORF">PR048_014339</name>
</gene>
<accession>A0ABQ9HDZ2</accession>
<protein>
    <submittedName>
        <fullName evidence="1">Uncharacterized protein</fullName>
    </submittedName>
</protein>
<evidence type="ECO:0000313" key="1">
    <source>
        <dbReference type="EMBL" id="KAJ8882528.1"/>
    </source>
</evidence>
<dbReference type="EMBL" id="JARBHB010000005">
    <property type="protein sequence ID" value="KAJ8882528.1"/>
    <property type="molecule type" value="Genomic_DNA"/>
</dbReference>
<keyword evidence="2" id="KW-1185">Reference proteome</keyword>
<dbReference type="Proteomes" id="UP001159363">
    <property type="component" value="Chromosome 4"/>
</dbReference>